<dbReference type="EMBL" id="JAHXZN010000015">
    <property type="protein sequence ID" value="MBW6533160.1"/>
    <property type="molecule type" value="Genomic_DNA"/>
</dbReference>
<dbReference type="Pfam" id="PF10617">
    <property type="entry name" value="DUF2474"/>
    <property type="match status" value="1"/>
</dbReference>
<keyword evidence="1" id="KW-1133">Transmembrane helix</keyword>
<keyword evidence="1" id="KW-0812">Transmembrane</keyword>
<reference evidence="2 3" key="1">
    <citation type="submission" date="2021-07" db="EMBL/GenBank/DDBJ databases">
        <title>Sphingomonas sp.</title>
        <authorList>
            <person name="Feng G."/>
            <person name="Li J."/>
            <person name="Pan M."/>
        </authorList>
    </citation>
    <scope>NUCLEOTIDE SEQUENCE [LARGE SCALE GENOMIC DNA]</scope>
    <source>
        <strain evidence="2 3">RRHST34</strain>
    </source>
</reference>
<proteinExistence type="predicted"/>
<keyword evidence="1" id="KW-0472">Membrane</keyword>
<evidence type="ECO:0000313" key="3">
    <source>
        <dbReference type="Proteomes" id="UP000759103"/>
    </source>
</evidence>
<name>A0ABS7BU81_9SPHN</name>
<comment type="caution">
    <text evidence="2">The sequence shown here is derived from an EMBL/GenBank/DDBJ whole genome shotgun (WGS) entry which is preliminary data.</text>
</comment>
<dbReference type="RefSeq" id="WP_219750688.1">
    <property type="nucleotide sequence ID" value="NZ_JAHXZN010000015.1"/>
</dbReference>
<evidence type="ECO:0000313" key="2">
    <source>
        <dbReference type="EMBL" id="MBW6533160.1"/>
    </source>
</evidence>
<dbReference type="InterPro" id="IPR018895">
    <property type="entry name" value="DUF2474"/>
</dbReference>
<keyword evidence="3" id="KW-1185">Reference proteome</keyword>
<sequence>MSQSQAPLWQRLLWLAAIWATSVVTLGAVAGLIRVWLKG</sequence>
<organism evidence="2 3">
    <name type="scientific">Sphingomonas citri</name>
    <dbReference type="NCBI Taxonomy" id="2862499"/>
    <lineage>
        <taxon>Bacteria</taxon>
        <taxon>Pseudomonadati</taxon>
        <taxon>Pseudomonadota</taxon>
        <taxon>Alphaproteobacteria</taxon>
        <taxon>Sphingomonadales</taxon>
        <taxon>Sphingomonadaceae</taxon>
        <taxon>Sphingomonas</taxon>
    </lineage>
</organism>
<dbReference type="Proteomes" id="UP000759103">
    <property type="component" value="Unassembled WGS sequence"/>
</dbReference>
<protein>
    <submittedName>
        <fullName evidence="2">DUF2474 domain-containing protein</fullName>
    </submittedName>
</protein>
<feature type="transmembrane region" description="Helical" evidence="1">
    <location>
        <begin position="12"/>
        <end position="37"/>
    </location>
</feature>
<accession>A0ABS7BU81</accession>
<gene>
    <name evidence="2" type="ORF">KZ820_20645</name>
</gene>
<evidence type="ECO:0000256" key="1">
    <source>
        <dbReference type="SAM" id="Phobius"/>
    </source>
</evidence>